<keyword evidence="5" id="KW-0539">Nucleus</keyword>
<dbReference type="SMART" id="SM00353">
    <property type="entry name" value="HLH"/>
    <property type="match status" value="1"/>
</dbReference>
<evidence type="ECO:0000256" key="4">
    <source>
        <dbReference type="ARBA" id="ARBA00023163"/>
    </source>
</evidence>
<proteinExistence type="predicted"/>
<feature type="compositionally biased region" description="Polar residues" evidence="6">
    <location>
        <begin position="136"/>
        <end position="151"/>
    </location>
</feature>
<dbReference type="Pfam" id="PF00010">
    <property type="entry name" value="HLH"/>
    <property type="match status" value="1"/>
</dbReference>
<dbReference type="FunFam" id="4.10.280.10:FF:000009">
    <property type="entry name" value="Transcription factor HES-1"/>
    <property type="match status" value="1"/>
</dbReference>
<reference evidence="8" key="1">
    <citation type="submission" date="2021-06" db="EMBL/GenBank/DDBJ databases">
        <authorList>
            <person name="Hodson N. C."/>
            <person name="Mongue J. A."/>
            <person name="Jaron S. K."/>
        </authorList>
    </citation>
    <scope>NUCLEOTIDE SEQUENCE</scope>
</reference>
<feature type="compositionally biased region" description="Basic and acidic residues" evidence="6">
    <location>
        <begin position="29"/>
        <end position="42"/>
    </location>
</feature>
<comment type="caution">
    <text evidence="8">The sequence shown here is derived from an EMBL/GenBank/DDBJ whole genome shotgun (WGS) entry which is preliminary data.</text>
</comment>
<dbReference type="EMBL" id="CAJVCH010366705">
    <property type="protein sequence ID" value="CAG7816305.1"/>
    <property type="molecule type" value="Genomic_DNA"/>
</dbReference>
<protein>
    <recommendedName>
        <fullName evidence="7">BHLH domain-containing protein</fullName>
    </recommendedName>
</protein>
<dbReference type="GO" id="GO:0046983">
    <property type="term" value="F:protein dimerization activity"/>
    <property type="evidence" value="ECO:0007669"/>
    <property type="project" value="InterPro"/>
</dbReference>
<evidence type="ECO:0000256" key="2">
    <source>
        <dbReference type="ARBA" id="ARBA00023015"/>
    </source>
</evidence>
<evidence type="ECO:0000256" key="6">
    <source>
        <dbReference type="SAM" id="MobiDB-lite"/>
    </source>
</evidence>
<evidence type="ECO:0000256" key="3">
    <source>
        <dbReference type="ARBA" id="ARBA00023125"/>
    </source>
</evidence>
<keyword evidence="3" id="KW-0238">DNA-binding</keyword>
<dbReference type="AlphaFoldDB" id="A0A8J2KKR0"/>
<evidence type="ECO:0000259" key="7">
    <source>
        <dbReference type="PROSITE" id="PS50888"/>
    </source>
</evidence>
<comment type="subcellular location">
    <subcellularLocation>
        <location evidence="1">Nucleus</location>
    </subcellularLocation>
</comment>
<evidence type="ECO:0000256" key="5">
    <source>
        <dbReference type="ARBA" id="ARBA00023242"/>
    </source>
</evidence>
<evidence type="ECO:0000313" key="9">
    <source>
        <dbReference type="Proteomes" id="UP000708208"/>
    </source>
</evidence>
<feature type="region of interest" description="Disordered" evidence="6">
    <location>
        <begin position="1"/>
        <end position="78"/>
    </location>
</feature>
<dbReference type="InterPro" id="IPR011598">
    <property type="entry name" value="bHLH_dom"/>
</dbReference>
<dbReference type="Proteomes" id="UP000708208">
    <property type="component" value="Unassembled WGS sequence"/>
</dbReference>
<dbReference type="CDD" id="cd11410">
    <property type="entry name" value="bHLH_O_HES"/>
    <property type="match status" value="1"/>
</dbReference>
<keyword evidence="9" id="KW-1185">Reference proteome</keyword>
<accession>A0A8J2KKR0</accession>
<dbReference type="GO" id="GO:0005634">
    <property type="term" value="C:nucleus"/>
    <property type="evidence" value="ECO:0007669"/>
    <property type="project" value="UniProtKB-SubCell"/>
</dbReference>
<dbReference type="OrthoDB" id="6085656at2759"/>
<organism evidence="8 9">
    <name type="scientific">Allacma fusca</name>
    <dbReference type="NCBI Taxonomy" id="39272"/>
    <lineage>
        <taxon>Eukaryota</taxon>
        <taxon>Metazoa</taxon>
        <taxon>Ecdysozoa</taxon>
        <taxon>Arthropoda</taxon>
        <taxon>Hexapoda</taxon>
        <taxon>Collembola</taxon>
        <taxon>Symphypleona</taxon>
        <taxon>Sminthuridae</taxon>
        <taxon>Allacma</taxon>
    </lineage>
</organism>
<dbReference type="InterPro" id="IPR050370">
    <property type="entry name" value="HES_HEY"/>
</dbReference>
<sequence length="331" mass="37676">MTANNSDGGAGGNPPDAKSNTGNKPSRVKCSESRKIRKPLMEKRRRARINHSLNELKRMLLEANGTPTRKEGSRPAKLEKADILELTVRHLQTLQNSKVPAAKGSPLPLTSDSDEDSSSSSNLPLQPKPEKRTATIHPSTKSTTSPINYQELSPMEKNQSEDPSRKSNYMNGFTECIRMMTSSLETLKADRSHQQELEDHVKMQLKETNHFAQTYYNNNPCDNHPSSPDMNSNMYISPEHRFAEKMDLGFENQDKRYSLHPTRMPNGDWAFILKCSSDPDSQGIKMDPELTEMDLAASASMYEHQRINQPHNVFLQHQLSKDNQRFLWRPW</sequence>
<evidence type="ECO:0000256" key="1">
    <source>
        <dbReference type="ARBA" id="ARBA00004123"/>
    </source>
</evidence>
<gene>
    <name evidence="8" type="ORF">AFUS01_LOCUS26930</name>
</gene>
<feature type="region of interest" description="Disordered" evidence="6">
    <location>
        <begin position="95"/>
        <end position="169"/>
    </location>
</feature>
<feature type="domain" description="BHLH" evidence="7">
    <location>
        <begin position="33"/>
        <end position="94"/>
    </location>
</feature>
<evidence type="ECO:0000313" key="8">
    <source>
        <dbReference type="EMBL" id="CAG7816305.1"/>
    </source>
</evidence>
<keyword evidence="4" id="KW-0804">Transcription</keyword>
<keyword evidence="2" id="KW-0805">Transcription regulation</keyword>
<dbReference type="GO" id="GO:1990837">
    <property type="term" value="F:sequence-specific double-stranded DNA binding"/>
    <property type="evidence" value="ECO:0007669"/>
    <property type="project" value="UniProtKB-ARBA"/>
</dbReference>
<name>A0A8J2KKR0_9HEXA</name>
<feature type="compositionally biased region" description="Basic and acidic residues" evidence="6">
    <location>
        <begin position="68"/>
        <end position="78"/>
    </location>
</feature>
<dbReference type="PANTHER" id="PTHR10985">
    <property type="entry name" value="BASIC HELIX-LOOP-HELIX TRANSCRIPTION FACTOR, HES-RELATED"/>
    <property type="match status" value="1"/>
</dbReference>
<dbReference type="PROSITE" id="PS50888">
    <property type="entry name" value="BHLH"/>
    <property type="match status" value="1"/>
</dbReference>